<dbReference type="AlphaFoldDB" id="A0A1M7SWC1"/>
<dbReference type="OrthoDB" id="4639443at2"/>
<evidence type="ECO:0000313" key="1">
    <source>
        <dbReference type="EMBL" id="SHN62825.1"/>
    </source>
</evidence>
<protein>
    <submittedName>
        <fullName evidence="1">Uncharacterized protein</fullName>
    </submittedName>
</protein>
<gene>
    <name evidence="1" type="ORF">SAMN05660350_01094</name>
</gene>
<proteinExistence type="predicted"/>
<evidence type="ECO:0000313" key="2">
    <source>
        <dbReference type="Proteomes" id="UP000184428"/>
    </source>
</evidence>
<reference evidence="1 2" key="1">
    <citation type="submission" date="2016-12" db="EMBL/GenBank/DDBJ databases">
        <authorList>
            <person name="Song W.-J."/>
            <person name="Kurnit D.M."/>
        </authorList>
    </citation>
    <scope>NUCLEOTIDE SEQUENCE [LARGE SCALE GENOMIC DNA]</scope>
    <source>
        <strain evidence="1 2">DSM 43162</strain>
    </source>
</reference>
<name>A0A1M7SWC1_9ACTN</name>
<dbReference type="RefSeq" id="WP_072914704.1">
    <property type="nucleotide sequence ID" value="NZ_FRDM01000004.1"/>
</dbReference>
<dbReference type="EMBL" id="FRDM01000004">
    <property type="protein sequence ID" value="SHN62825.1"/>
    <property type="molecule type" value="Genomic_DNA"/>
</dbReference>
<dbReference type="Proteomes" id="UP000184428">
    <property type="component" value="Unassembled WGS sequence"/>
</dbReference>
<sequence>MPSVSESVSRVVEAESWDQRVARIRLIPQQHGTGEHPGIYAAIAREAYVPHLAPDFAYIHEAPFYERPYFEEVYKAAAEATDDFRSVTVTNLKDAVMDDPRTLLVFRTIVGLTKEEFAHSTTLAAGPLDLSGLSAGKIDAMERKGTATTEDQARVVAETLSAVMAGTLFGDPPGDLKSKQDKPDTQGGWRAVQGFASHGVPYSMLLHQRHYGGAFRQVLDATSSKRGDLIEDAVEALFKDNGIPYIRTGSHNQGDIEERFEVRVTPAPDFVVFDDSDTLRAMLECKGTNNGGTARDKALRFERLRDESIRLGGIPLLAVLGGIGWARVNDTLGPVVRDTDGRVFTLANLPEMLTVAPFPSLIGLAAD</sequence>
<accession>A0A1M7SWC1</accession>
<organism evidence="1 2">
    <name type="scientific">Geodermatophilus obscurus</name>
    <dbReference type="NCBI Taxonomy" id="1861"/>
    <lineage>
        <taxon>Bacteria</taxon>
        <taxon>Bacillati</taxon>
        <taxon>Actinomycetota</taxon>
        <taxon>Actinomycetes</taxon>
        <taxon>Geodermatophilales</taxon>
        <taxon>Geodermatophilaceae</taxon>
        <taxon>Geodermatophilus</taxon>
    </lineage>
</organism>